<dbReference type="InterPro" id="IPR001926">
    <property type="entry name" value="TrpB-like_PALP"/>
</dbReference>
<reference evidence="2 3" key="1">
    <citation type="submission" date="2017-03" db="EMBL/GenBank/DDBJ databases">
        <title>Genomes of endolithic fungi from Antarctica.</title>
        <authorList>
            <person name="Coleine C."/>
            <person name="Masonjones S."/>
            <person name="Stajich J.E."/>
        </authorList>
    </citation>
    <scope>NUCLEOTIDE SEQUENCE [LARGE SCALE GENOMIC DNA]</scope>
    <source>
        <strain evidence="2 3">CCFEE 6314</strain>
    </source>
</reference>
<evidence type="ECO:0000313" key="2">
    <source>
        <dbReference type="EMBL" id="RVX74999.1"/>
    </source>
</evidence>
<dbReference type="Gene3D" id="3.40.50.1100">
    <property type="match status" value="2"/>
</dbReference>
<comment type="caution">
    <text evidence="2">The sequence shown here is derived from an EMBL/GenBank/DDBJ whole genome shotgun (WGS) entry which is preliminary data.</text>
</comment>
<dbReference type="SUPFAM" id="SSF53686">
    <property type="entry name" value="Tryptophan synthase beta subunit-like PLP-dependent enzymes"/>
    <property type="match status" value="1"/>
</dbReference>
<dbReference type="PANTHER" id="PTHR42937:SF1">
    <property type="entry name" value="DIAMINOPROPIONATE AMMONIA-LYASE"/>
    <property type="match status" value="1"/>
</dbReference>
<feature type="domain" description="Tryptophan synthase beta chain-like PALP" evidence="1">
    <location>
        <begin position="34"/>
        <end position="350"/>
    </location>
</feature>
<dbReference type="Proteomes" id="UP000288859">
    <property type="component" value="Unassembled WGS sequence"/>
</dbReference>
<sequence length="370" mass="39543">MPKTEIFSNPSAKSWSYAQETDLAMVRSFHERLPGYQPTPLVSLPDVAKELGVKAVVVKDESNRLSLPAFKILGASWGIFRAITVKTGLDDKADLEAVGLAARKAGVVVFAATEGNHGRAVARMGNILHIPVHIYMSRYADSETVDKIESEGAHVTVLPGTYDEAVASAFEASKNQPNGLLVQDNAFQGYEEIPTWIVQGYSTLLVETECQLATQGLKATAIVSPIGVGSLGHAVVAFAKSDNRNLSVLTVEPESAACLYHNLKAGKWEPIDTSATIMNGMNCGTVSPISWPTFTKGVDASTTITDIDCHHAIEYLHLHGINAGPCGAAALVALRKVARLYPTSIHLDKNAVVVLLSTEGSRGYKAPEAH</sequence>
<dbReference type="Pfam" id="PF00291">
    <property type="entry name" value="PALP"/>
    <property type="match status" value="1"/>
</dbReference>
<name>A0A438NGZ1_EXOME</name>
<dbReference type="PANTHER" id="PTHR42937">
    <property type="match status" value="1"/>
</dbReference>
<protein>
    <recommendedName>
        <fullName evidence="1">Tryptophan synthase beta chain-like PALP domain-containing protein</fullName>
    </recommendedName>
</protein>
<dbReference type="CDD" id="cd00640">
    <property type="entry name" value="Trp-synth-beta_II"/>
    <property type="match status" value="1"/>
</dbReference>
<evidence type="ECO:0000259" key="1">
    <source>
        <dbReference type="Pfam" id="PF00291"/>
    </source>
</evidence>
<proteinExistence type="predicted"/>
<dbReference type="AlphaFoldDB" id="A0A438NGZ1"/>
<dbReference type="OrthoDB" id="10059875at2759"/>
<accession>A0A438NGZ1</accession>
<gene>
    <name evidence="2" type="ORF">B0A52_01276</name>
</gene>
<dbReference type="InterPro" id="IPR036052">
    <property type="entry name" value="TrpB-like_PALP_sf"/>
</dbReference>
<dbReference type="NCBIfam" id="NF006058">
    <property type="entry name" value="PRK08206.1"/>
    <property type="match status" value="1"/>
</dbReference>
<dbReference type="VEuPathDB" id="FungiDB:PV10_00411"/>
<evidence type="ECO:0000313" key="3">
    <source>
        <dbReference type="Proteomes" id="UP000288859"/>
    </source>
</evidence>
<organism evidence="2 3">
    <name type="scientific">Exophiala mesophila</name>
    <name type="common">Black yeast-like fungus</name>
    <dbReference type="NCBI Taxonomy" id="212818"/>
    <lineage>
        <taxon>Eukaryota</taxon>
        <taxon>Fungi</taxon>
        <taxon>Dikarya</taxon>
        <taxon>Ascomycota</taxon>
        <taxon>Pezizomycotina</taxon>
        <taxon>Eurotiomycetes</taxon>
        <taxon>Chaetothyriomycetidae</taxon>
        <taxon>Chaetothyriales</taxon>
        <taxon>Herpotrichiellaceae</taxon>
        <taxon>Exophiala</taxon>
    </lineage>
</organism>
<dbReference type="EMBL" id="NAJM01000003">
    <property type="protein sequence ID" value="RVX74999.1"/>
    <property type="molecule type" value="Genomic_DNA"/>
</dbReference>